<protein>
    <recommendedName>
        <fullName evidence="3">Flagellin</fullName>
    </recommendedName>
</protein>
<dbReference type="SUPFAM" id="SSF64518">
    <property type="entry name" value="Phase 1 flagellin"/>
    <property type="match status" value="1"/>
</dbReference>
<dbReference type="RefSeq" id="WP_179905351.1">
    <property type="nucleotide sequence ID" value="NZ_JACBXS010000010.1"/>
</dbReference>
<accession>A0A7Z0HYK5</accession>
<comment type="caution">
    <text evidence="1">The sequence shown here is derived from an EMBL/GenBank/DDBJ whole genome shotgun (WGS) entry which is preliminary data.</text>
</comment>
<reference evidence="1 2" key="1">
    <citation type="journal article" date="2000" name="Arch. Microbiol.">
        <title>Rhodobaca bogoriensis gen. nov. and sp. nov., an alkaliphilic purple nonsulfur bacterium from African Rift Valley soda lakes.</title>
        <authorList>
            <person name="Milford A.D."/>
            <person name="Achenbach L.A."/>
            <person name="Jung D.O."/>
            <person name="Madigan M.T."/>
        </authorList>
    </citation>
    <scope>NUCLEOTIDE SEQUENCE [LARGE SCALE GENOMIC DNA]</scope>
    <source>
        <strain evidence="1 2">2376</strain>
    </source>
</reference>
<name>A0A7Z0HYK5_9RHOB</name>
<dbReference type="EMBL" id="JACBXS010000010">
    <property type="protein sequence ID" value="NYS24645.1"/>
    <property type="molecule type" value="Genomic_DNA"/>
</dbReference>
<evidence type="ECO:0000313" key="2">
    <source>
        <dbReference type="Proteomes" id="UP000529417"/>
    </source>
</evidence>
<dbReference type="Proteomes" id="UP000529417">
    <property type="component" value="Unassembled WGS sequence"/>
</dbReference>
<organism evidence="1 2">
    <name type="scientific">Rhabdonatronobacter sediminivivens</name>
    <dbReference type="NCBI Taxonomy" id="2743469"/>
    <lineage>
        <taxon>Bacteria</taxon>
        <taxon>Pseudomonadati</taxon>
        <taxon>Pseudomonadota</taxon>
        <taxon>Alphaproteobacteria</taxon>
        <taxon>Rhodobacterales</taxon>
        <taxon>Paracoccaceae</taxon>
        <taxon>Rhabdonatronobacter</taxon>
    </lineage>
</organism>
<keyword evidence="2" id="KW-1185">Reference proteome</keyword>
<sequence>MIGTGFGDQASSLMLARLGSSMRKDIAARSQEVSTGVVSDRNAAFGGDHARLATLESAHARTQAHLQAARESATRLEVTQLALSEMGEGLSDLRNGLFLALQSGTSNNLDQASDAARAQFSQVVGMLNTQIAGRSLFAGTRTDGPALVDADTMLEQLRDAISGTADSQDAATAIADWFAPGGGFDAESYLGDNPPGAALTLGAGYSIAQDTTARDPAFRQTLAGLAMAALASELPASNSREGRAHMVGAAAGTLSTAIESLTGAAEALGRDEARVAVAESAAQAELATLDRARVALLEADPYEAAARLEETMSRLEALLVITARSSRLSLTGYLR</sequence>
<evidence type="ECO:0000313" key="1">
    <source>
        <dbReference type="EMBL" id="NYS24645.1"/>
    </source>
</evidence>
<dbReference type="AlphaFoldDB" id="A0A7Z0HYK5"/>
<dbReference type="Gene3D" id="1.20.1330.10">
    <property type="entry name" value="f41 fragment of flagellin, N-terminal domain"/>
    <property type="match status" value="1"/>
</dbReference>
<proteinExistence type="predicted"/>
<evidence type="ECO:0008006" key="3">
    <source>
        <dbReference type="Google" id="ProtNLM"/>
    </source>
</evidence>
<gene>
    <name evidence="1" type="ORF">HUK65_06535</name>
</gene>